<dbReference type="RefSeq" id="WP_307520874.1">
    <property type="nucleotide sequence ID" value="NZ_JAUSZI010000002.1"/>
</dbReference>
<comment type="caution">
    <text evidence="3">The sequence shown here is derived from an EMBL/GenBank/DDBJ whole genome shotgun (WGS) entry which is preliminary data.</text>
</comment>
<accession>A0ABU0SPR2</accession>
<keyword evidence="3" id="KW-0645">Protease</keyword>
<keyword evidence="4" id="KW-1185">Reference proteome</keyword>
<organism evidence="3 4">
    <name type="scientific">Streptomyces umbrinus</name>
    <dbReference type="NCBI Taxonomy" id="67370"/>
    <lineage>
        <taxon>Bacteria</taxon>
        <taxon>Bacillati</taxon>
        <taxon>Actinomycetota</taxon>
        <taxon>Actinomycetes</taxon>
        <taxon>Kitasatosporales</taxon>
        <taxon>Streptomycetaceae</taxon>
        <taxon>Streptomyces</taxon>
        <taxon>Streptomyces phaeochromogenes group</taxon>
    </lineage>
</organism>
<protein>
    <submittedName>
        <fullName evidence="3">Regulator of protease activity HflC (Stomatin/prohibitin superfamily)</fullName>
    </submittedName>
</protein>
<dbReference type="EMBL" id="JAUSZI010000002">
    <property type="protein sequence ID" value="MDQ1025523.1"/>
    <property type="molecule type" value="Genomic_DNA"/>
</dbReference>
<dbReference type="InterPro" id="IPR036013">
    <property type="entry name" value="Band_7/SPFH_dom_sf"/>
</dbReference>
<evidence type="ECO:0000256" key="1">
    <source>
        <dbReference type="SAM" id="Coils"/>
    </source>
</evidence>
<dbReference type="GO" id="GO:0006508">
    <property type="term" value="P:proteolysis"/>
    <property type="evidence" value="ECO:0007669"/>
    <property type="project" value="UniProtKB-KW"/>
</dbReference>
<feature type="coiled-coil region" evidence="1">
    <location>
        <begin position="188"/>
        <end position="229"/>
    </location>
</feature>
<reference evidence="3 4" key="1">
    <citation type="submission" date="2023-07" db="EMBL/GenBank/DDBJ databases">
        <title>Comparative genomics of wheat-associated soil bacteria to identify genetic determinants of phenazine resistance.</title>
        <authorList>
            <person name="Mouncey N."/>
        </authorList>
    </citation>
    <scope>NUCLEOTIDE SEQUENCE [LARGE SCALE GENOMIC DNA]</scope>
    <source>
        <strain evidence="3 4">V2I4</strain>
    </source>
</reference>
<dbReference type="Pfam" id="PF01145">
    <property type="entry name" value="Band_7"/>
    <property type="match status" value="1"/>
</dbReference>
<name>A0ABU0SPR2_9ACTN</name>
<dbReference type="Gene3D" id="3.30.479.30">
    <property type="entry name" value="Band 7 domain"/>
    <property type="match status" value="1"/>
</dbReference>
<feature type="domain" description="Band 7" evidence="2">
    <location>
        <begin position="32"/>
        <end position="197"/>
    </location>
</feature>
<sequence length="378" mass="40827">MADITRRLGRRHLRGAPTAHVRHHRGGKLLHDGPGLSFWFRALTAALSEVPVDDRELAMTFHARTSDFQDVAVQATVTYRVSDPELAAARLDFSIDPDTGVWRGAPLEQLGTLLTETAQQHALDVLARTTLAAALVDGVAAVRERVAVGLGAEPRLPATGIEVVAVRVVALRPEPEVERALRTPARELIQQEADRATYERRAVAVERELAIAENELASQIELARREEQLVDQRGTNARREAEEHAAADAVRAGAEAARTVRLAQAEAERSVKLAQAEAERSVKLTEAEAARTVKLADADAARSVRLARAEAEGAREVGEARAQAQAAWLRVHGDVDVATLHALTGTRLAENLPNIESVTVSPDVLTGLLARFGTGERA</sequence>
<dbReference type="GO" id="GO:0008233">
    <property type="term" value="F:peptidase activity"/>
    <property type="evidence" value="ECO:0007669"/>
    <property type="project" value="UniProtKB-KW"/>
</dbReference>
<keyword evidence="3" id="KW-0378">Hydrolase</keyword>
<evidence type="ECO:0000259" key="2">
    <source>
        <dbReference type="Pfam" id="PF01145"/>
    </source>
</evidence>
<dbReference type="Proteomes" id="UP001230328">
    <property type="component" value="Unassembled WGS sequence"/>
</dbReference>
<dbReference type="InterPro" id="IPR001107">
    <property type="entry name" value="Band_7"/>
</dbReference>
<gene>
    <name evidence="3" type="ORF">QF035_003105</name>
</gene>
<dbReference type="SUPFAM" id="SSF117892">
    <property type="entry name" value="Band 7/SPFH domain"/>
    <property type="match status" value="1"/>
</dbReference>
<evidence type="ECO:0000313" key="4">
    <source>
        <dbReference type="Proteomes" id="UP001230328"/>
    </source>
</evidence>
<evidence type="ECO:0000313" key="3">
    <source>
        <dbReference type="EMBL" id="MDQ1025523.1"/>
    </source>
</evidence>
<proteinExistence type="predicted"/>
<keyword evidence="1" id="KW-0175">Coiled coil</keyword>